<accession>A0A364VEB9</accession>
<keyword evidence="2" id="KW-0472">Membrane</keyword>
<keyword evidence="2" id="KW-0812">Transmembrane</keyword>
<feature type="region of interest" description="Disordered" evidence="1">
    <location>
        <begin position="66"/>
        <end position="101"/>
    </location>
</feature>
<dbReference type="Gene3D" id="1.10.10.10">
    <property type="entry name" value="Winged helix-like DNA-binding domain superfamily/Winged helix DNA-binding domain"/>
    <property type="match status" value="2"/>
</dbReference>
<evidence type="ECO:0000313" key="5">
    <source>
        <dbReference type="Proteomes" id="UP000251047"/>
    </source>
</evidence>
<evidence type="ECO:0000256" key="1">
    <source>
        <dbReference type="SAM" id="MobiDB-lite"/>
    </source>
</evidence>
<feature type="region of interest" description="Disordered" evidence="1">
    <location>
        <begin position="1"/>
        <end position="30"/>
    </location>
</feature>
<feature type="domain" description="Putative host cell surface-exposed lipoprotein Ltp-like HTH region" evidence="3">
    <location>
        <begin position="122"/>
        <end position="168"/>
    </location>
</feature>
<dbReference type="Pfam" id="PF07553">
    <property type="entry name" value="Lipoprotein_Ltp"/>
    <property type="match status" value="2"/>
</dbReference>
<dbReference type="InterPro" id="IPR011434">
    <property type="entry name" value="Ltp-like_HTH"/>
</dbReference>
<dbReference type="Proteomes" id="UP000251047">
    <property type="component" value="Unassembled WGS sequence"/>
</dbReference>
<dbReference type="OrthoDB" id="2004788at2"/>
<feature type="transmembrane region" description="Helical" evidence="2">
    <location>
        <begin position="39"/>
        <end position="61"/>
    </location>
</feature>
<proteinExistence type="predicted"/>
<name>A0A364VEB9_9CORY</name>
<dbReference type="InterPro" id="IPR036388">
    <property type="entry name" value="WH-like_DNA-bd_sf"/>
</dbReference>
<gene>
    <name evidence="4" type="ORF">CWC39_00420</name>
</gene>
<protein>
    <recommendedName>
        <fullName evidence="3">Putative host cell surface-exposed lipoprotein Ltp-like HTH region domain-containing protein</fullName>
    </recommendedName>
</protein>
<feature type="compositionally biased region" description="Polar residues" evidence="1">
    <location>
        <begin position="66"/>
        <end position="89"/>
    </location>
</feature>
<reference evidence="4 5" key="1">
    <citation type="journal article" date="2018" name="Syst. Appl. Microbiol.">
        <title>Corynebacterium heidelbergense sp. nov., isolated from the preen glands of Egyptian geese (Alopochen aegyptiacus).</title>
        <authorList>
            <person name="Braun M.S."/>
            <person name="Wang E."/>
            <person name="Zimmermann S."/>
            <person name="Wink M."/>
        </authorList>
    </citation>
    <scope>NUCLEOTIDE SEQUENCE [LARGE SCALE GENOMIC DNA]</scope>
    <source>
        <strain evidence="4 5">DSM 104638</strain>
    </source>
</reference>
<dbReference type="AlphaFoldDB" id="A0A364VEB9"/>
<dbReference type="EMBL" id="PHQP01000002">
    <property type="protein sequence ID" value="RAV34961.1"/>
    <property type="molecule type" value="Genomic_DNA"/>
</dbReference>
<evidence type="ECO:0000259" key="3">
    <source>
        <dbReference type="Pfam" id="PF07553"/>
    </source>
</evidence>
<keyword evidence="2" id="KW-1133">Transmembrane helix</keyword>
<dbReference type="RefSeq" id="WP_112768552.1">
    <property type="nucleotide sequence ID" value="NZ_CP063191.1"/>
</dbReference>
<organism evidence="4 5">
    <name type="scientific">Corynebacterium heidelbergense</name>
    <dbReference type="NCBI Taxonomy" id="2055947"/>
    <lineage>
        <taxon>Bacteria</taxon>
        <taxon>Bacillati</taxon>
        <taxon>Actinomycetota</taxon>
        <taxon>Actinomycetes</taxon>
        <taxon>Mycobacteriales</taxon>
        <taxon>Corynebacteriaceae</taxon>
        <taxon>Corynebacterium</taxon>
    </lineage>
</organism>
<sequence>MTQGQQYIRQTAHHNPPPFNGAQPYPGMKPSGNNKTVKWIVGALAAVLILGGSAFIANYLGSNASPEGSNQAIGSTPSAPVTTFSTPSGAQVPPPSLATDDPTRQFEQLGQDGKGLPDEYKEDEGAIRRARLYSDSSHLSRRAIIDMMTNGIGGSYPPEIARYAVDHIDADWKENAAKSAQLLKDVGTPEDMIYNTLTSDAAGKFTPEEARYGVEQLK</sequence>
<evidence type="ECO:0000256" key="2">
    <source>
        <dbReference type="SAM" id="Phobius"/>
    </source>
</evidence>
<evidence type="ECO:0000313" key="4">
    <source>
        <dbReference type="EMBL" id="RAV34961.1"/>
    </source>
</evidence>
<comment type="caution">
    <text evidence="4">The sequence shown here is derived from an EMBL/GenBank/DDBJ whole genome shotgun (WGS) entry which is preliminary data.</text>
</comment>
<feature type="domain" description="Putative host cell surface-exposed lipoprotein Ltp-like HTH region" evidence="3">
    <location>
        <begin position="171"/>
        <end position="217"/>
    </location>
</feature>